<feature type="transmembrane region" description="Helical" evidence="1">
    <location>
        <begin position="21"/>
        <end position="41"/>
    </location>
</feature>
<evidence type="ECO:0000313" key="3">
    <source>
        <dbReference type="Proteomes" id="UP000290253"/>
    </source>
</evidence>
<keyword evidence="1" id="KW-0472">Membrane</keyword>
<feature type="transmembrane region" description="Helical" evidence="1">
    <location>
        <begin position="76"/>
        <end position="94"/>
    </location>
</feature>
<feature type="transmembrane region" description="Helical" evidence="1">
    <location>
        <begin position="269"/>
        <end position="287"/>
    </location>
</feature>
<dbReference type="EMBL" id="SDMK01000001">
    <property type="protein sequence ID" value="RXS96684.1"/>
    <property type="molecule type" value="Genomic_DNA"/>
</dbReference>
<feature type="transmembrane region" description="Helical" evidence="1">
    <location>
        <begin position="294"/>
        <end position="311"/>
    </location>
</feature>
<evidence type="ECO:0000313" key="2">
    <source>
        <dbReference type="EMBL" id="RXS96684.1"/>
    </source>
</evidence>
<organism evidence="2 3">
    <name type="scientific">Silvibacterium dinghuense</name>
    <dbReference type="NCBI Taxonomy" id="1560006"/>
    <lineage>
        <taxon>Bacteria</taxon>
        <taxon>Pseudomonadati</taxon>
        <taxon>Acidobacteriota</taxon>
        <taxon>Terriglobia</taxon>
        <taxon>Terriglobales</taxon>
        <taxon>Acidobacteriaceae</taxon>
        <taxon>Silvibacterium</taxon>
    </lineage>
</organism>
<dbReference type="RefSeq" id="WP_129206434.1">
    <property type="nucleotide sequence ID" value="NZ_BMGU01000001.1"/>
</dbReference>
<dbReference type="AlphaFoldDB" id="A0A4Q1SGP5"/>
<comment type="caution">
    <text evidence="2">The sequence shown here is derived from an EMBL/GenBank/DDBJ whole genome shotgun (WGS) entry which is preliminary data.</text>
</comment>
<reference evidence="2 3" key="1">
    <citation type="journal article" date="2016" name="Int. J. Syst. Evol. Microbiol.">
        <title>Acidipila dinghuensis sp. nov., an acidobacterium isolated from forest soil.</title>
        <authorList>
            <person name="Jiang Y.W."/>
            <person name="Wang J."/>
            <person name="Chen M.H."/>
            <person name="Lv Y.Y."/>
            <person name="Qiu L.H."/>
        </authorList>
    </citation>
    <scope>NUCLEOTIDE SEQUENCE [LARGE SCALE GENOMIC DNA]</scope>
    <source>
        <strain evidence="2 3">DHOF10</strain>
    </source>
</reference>
<name>A0A4Q1SGP5_9BACT</name>
<dbReference type="Proteomes" id="UP000290253">
    <property type="component" value="Unassembled WGS sequence"/>
</dbReference>
<dbReference type="OrthoDB" id="116433at2"/>
<feature type="transmembrane region" description="Helical" evidence="1">
    <location>
        <begin position="369"/>
        <end position="387"/>
    </location>
</feature>
<feature type="transmembrane region" description="Helical" evidence="1">
    <location>
        <begin position="101"/>
        <end position="123"/>
    </location>
</feature>
<gene>
    <name evidence="2" type="ORF">ESZ00_01685</name>
</gene>
<feature type="transmembrane region" description="Helical" evidence="1">
    <location>
        <begin position="341"/>
        <end position="357"/>
    </location>
</feature>
<accession>A0A4Q1SGP5</accession>
<keyword evidence="1" id="KW-0812">Transmembrane</keyword>
<feature type="transmembrane region" description="Helical" evidence="1">
    <location>
        <begin position="143"/>
        <end position="165"/>
    </location>
</feature>
<evidence type="ECO:0000256" key="1">
    <source>
        <dbReference type="SAM" id="Phobius"/>
    </source>
</evidence>
<keyword evidence="1" id="KW-1133">Transmembrane helix</keyword>
<keyword evidence="3" id="KW-1185">Reference proteome</keyword>
<proteinExistence type="predicted"/>
<sequence length="406" mass="45278">MSASHRTHAADGGPDPFIPKLPPALFLFLATLAVLGVYVWLNPSGARYFWDAKVYARAVTDWQAHRDPYTDGEGLLFVYPPLVLAAATALSHLLPGVIGWTVFFTLHFASVLVIPWLFARFYFQRPWLSLPFAFLIYAAEPSYASVVALRGGNIASVVYAAAFAAAVPGIRSNRWGWFYTVVFLCGLIKPPFLLLLLFPVLAGHWWKSIACGLLSASSYPLQQWLAPDLYRRFVIAARIQVADHSDFGSGILGAVATIERKLFHHPVNWFPYLVQGIVLAVIVFLLFRARRHAVNSEALWLGCLTVAVILANPRLLRYDTCISLFAAFFVLVEALRIRRPLLLLGVIYFPSLLSLYVRLKSHRVDAWGTWETIVMVAALLVGLWRLWQLSQAEVPESGRLAASSQA</sequence>
<protein>
    <recommendedName>
        <fullName evidence="4">DUF2029 domain-containing protein</fullName>
    </recommendedName>
</protein>
<feature type="transmembrane region" description="Helical" evidence="1">
    <location>
        <begin position="177"/>
        <end position="198"/>
    </location>
</feature>
<evidence type="ECO:0008006" key="4">
    <source>
        <dbReference type="Google" id="ProtNLM"/>
    </source>
</evidence>